<organism evidence="2 3">
    <name type="scientific">Heterorhabditis bacteriophora</name>
    <name type="common">Entomopathogenic nematode worm</name>
    <dbReference type="NCBI Taxonomy" id="37862"/>
    <lineage>
        <taxon>Eukaryota</taxon>
        <taxon>Metazoa</taxon>
        <taxon>Ecdysozoa</taxon>
        <taxon>Nematoda</taxon>
        <taxon>Chromadorea</taxon>
        <taxon>Rhabditida</taxon>
        <taxon>Rhabditina</taxon>
        <taxon>Rhabditomorpha</taxon>
        <taxon>Strongyloidea</taxon>
        <taxon>Heterorhabditidae</taxon>
        <taxon>Heterorhabditis</taxon>
    </lineage>
</organism>
<keyword evidence="1" id="KW-1133">Transmembrane helix</keyword>
<accession>A0A1I7WF47</accession>
<dbReference type="WBParaSite" id="Hba_03594">
    <property type="protein sequence ID" value="Hba_03594"/>
    <property type="gene ID" value="Hba_03594"/>
</dbReference>
<feature type="transmembrane region" description="Helical" evidence="1">
    <location>
        <begin position="47"/>
        <end position="66"/>
    </location>
</feature>
<name>A0A1I7WF47_HETBA</name>
<keyword evidence="1" id="KW-0812">Transmembrane</keyword>
<keyword evidence="1" id="KW-0472">Membrane</keyword>
<protein>
    <submittedName>
        <fullName evidence="3">Secreted protein</fullName>
    </submittedName>
</protein>
<feature type="transmembrane region" description="Helical" evidence="1">
    <location>
        <begin position="72"/>
        <end position="91"/>
    </location>
</feature>
<proteinExistence type="predicted"/>
<feature type="transmembrane region" description="Helical" evidence="1">
    <location>
        <begin position="15"/>
        <end position="35"/>
    </location>
</feature>
<reference evidence="3" key="1">
    <citation type="submission" date="2016-11" db="UniProtKB">
        <authorList>
            <consortium name="WormBaseParasite"/>
        </authorList>
    </citation>
    <scope>IDENTIFICATION</scope>
</reference>
<evidence type="ECO:0000313" key="3">
    <source>
        <dbReference type="WBParaSite" id="Hba_03594"/>
    </source>
</evidence>
<sequence length="194" mass="22785">MKSIFFTFNFMSHKKFIFCIVLLLLVVSSFHYIANQLSELTRLCAKFLKRLSLIALFLAIPGSYGTTENSEYFLYASFFYAQYVCSSFYVCRMFFGYEQFFHFEFLITLIIYKFNFSSGRLRTHLSHAVHLPGTMQTPHGPYPRTSKKVFKSSDNPGVSKLFIYLPFAYLTNLCLRLLFREVTDIFLTKRECHS</sequence>
<dbReference type="Proteomes" id="UP000095283">
    <property type="component" value="Unplaced"/>
</dbReference>
<dbReference type="AlphaFoldDB" id="A0A1I7WF47"/>
<evidence type="ECO:0000313" key="2">
    <source>
        <dbReference type="Proteomes" id="UP000095283"/>
    </source>
</evidence>
<feature type="transmembrane region" description="Helical" evidence="1">
    <location>
        <begin position="161"/>
        <end position="179"/>
    </location>
</feature>
<evidence type="ECO:0000256" key="1">
    <source>
        <dbReference type="SAM" id="Phobius"/>
    </source>
</evidence>
<keyword evidence="2" id="KW-1185">Reference proteome</keyword>